<dbReference type="AlphaFoldDB" id="A0A5D6WPS6"/>
<dbReference type="Gene3D" id="3.40.50.300">
    <property type="entry name" value="P-loop containing nucleotide triphosphate hydrolases"/>
    <property type="match status" value="1"/>
</dbReference>
<accession>A0A5D6WPS6</accession>
<proteinExistence type="predicted"/>
<keyword evidence="1" id="KW-0067">ATP-binding</keyword>
<dbReference type="EMBL" id="VTOZ01000006">
    <property type="protein sequence ID" value="TYZ29850.1"/>
    <property type="molecule type" value="Genomic_DNA"/>
</dbReference>
<dbReference type="GO" id="GO:0005524">
    <property type="term" value="F:ATP binding"/>
    <property type="evidence" value="ECO:0007669"/>
    <property type="project" value="UniProtKB-KW"/>
</dbReference>
<name>A0A5D6WPS6_9FIRM</name>
<dbReference type="RefSeq" id="WP_149188682.1">
    <property type="nucleotide sequence ID" value="NZ_VTOZ01000006.1"/>
</dbReference>
<dbReference type="InterPro" id="IPR027417">
    <property type="entry name" value="P-loop_NTPase"/>
</dbReference>
<evidence type="ECO:0000313" key="1">
    <source>
        <dbReference type="EMBL" id="TYZ29850.1"/>
    </source>
</evidence>
<evidence type="ECO:0000313" key="2">
    <source>
        <dbReference type="Proteomes" id="UP000322783"/>
    </source>
</evidence>
<keyword evidence="2" id="KW-1185">Reference proteome</keyword>
<comment type="caution">
    <text evidence="1">The sequence shown here is derived from an EMBL/GenBank/DDBJ whole genome shotgun (WGS) entry which is preliminary data.</text>
</comment>
<reference evidence="1 2" key="1">
    <citation type="submission" date="2019-08" db="EMBL/GenBank/DDBJ databases">
        <title>Selenomonas sp. mPRGC5 and Selenomonas sp. mPRGC8 isolated from ruminal fluid of dairy goat (Capra hircus).</title>
        <authorList>
            <person name="Poothong S."/>
            <person name="Nuengjamnong C."/>
            <person name="Tanasupawat S."/>
        </authorList>
    </citation>
    <scope>NUCLEOTIDE SEQUENCE [LARGE SCALE GENOMIC DNA]</scope>
    <source>
        <strain evidence="2">mPRGC8</strain>
    </source>
</reference>
<dbReference type="SUPFAM" id="SSF52540">
    <property type="entry name" value="P-loop containing nucleoside triphosphate hydrolases"/>
    <property type="match status" value="1"/>
</dbReference>
<protein>
    <submittedName>
        <fullName evidence="1">ATP-binding protein</fullName>
    </submittedName>
</protein>
<gene>
    <name evidence="1" type="ORF">FZ041_04495</name>
</gene>
<sequence length="391" mass="44903">MIDNSVRILRIAYENMPMFKGEKFEVNFMATDRVSEPAQVFHIDKSIYTQKIVSLAGINASGKTSSLKLIYLAMSVVLDNISLNDTTMYGREFISDGTRLTIDFHHKEKFYELQSIIRVRGADELDQVEWYFDDEWLYCKDRTKVHSKKDALKPGDLIRQRSAMPEEARSVLKDDDSIVITITRDNTTGLHQMLPYTDVNVLTATGSLPVTALHVFDSNLDMLKVDKTEKGASYQVKFKDWDEPVIVHSPLQLSGMISSGTIKGQNLLFYIKRILKTGGYMIVDELENHLNKELVRMITNIFKDERINRHGACLIFSTHYVELLDFVDRKDNIFITRKAPETPDRIEILNYADEVHRNDVKKSEVLLSNYIQGTAPRYADIQALEDSLCEE</sequence>
<keyword evidence="1" id="KW-0547">Nucleotide-binding</keyword>
<organism evidence="1 2">
    <name type="scientific">Selenomonas caprae</name>
    <dbReference type="NCBI Taxonomy" id="2606905"/>
    <lineage>
        <taxon>Bacteria</taxon>
        <taxon>Bacillati</taxon>
        <taxon>Bacillota</taxon>
        <taxon>Negativicutes</taxon>
        <taxon>Selenomonadales</taxon>
        <taxon>Selenomonadaceae</taxon>
        <taxon>Selenomonas</taxon>
    </lineage>
</organism>
<dbReference type="Proteomes" id="UP000322783">
    <property type="component" value="Unassembled WGS sequence"/>
</dbReference>